<evidence type="ECO:0000313" key="2">
    <source>
        <dbReference type="Proteomes" id="UP000092460"/>
    </source>
</evidence>
<reference evidence="1" key="2">
    <citation type="submission" date="2020-05" db="UniProtKB">
        <authorList>
            <consortium name="EnsemblMetazoa"/>
        </authorList>
    </citation>
    <scope>IDENTIFICATION</scope>
    <source>
        <strain evidence="1">IAEA</strain>
    </source>
</reference>
<dbReference type="Proteomes" id="UP000092460">
    <property type="component" value="Unassembled WGS sequence"/>
</dbReference>
<dbReference type="VEuPathDB" id="VectorBase:GPPI045295"/>
<reference evidence="2" key="1">
    <citation type="submission" date="2015-01" db="EMBL/GenBank/DDBJ databases">
        <authorList>
            <person name="Aksoy S."/>
            <person name="Warren W."/>
            <person name="Wilson R.K."/>
        </authorList>
    </citation>
    <scope>NUCLEOTIDE SEQUENCE [LARGE SCALE GENOMIC DNA]</scope>
    <source>
        <strain evidence="2">IAEA</strain>
    </source>
</reference>
<accession>A0A1B0BZQ5</accession>
<dbReference type="AlphaFoldDB" id="A0A1B0BZQ5"/>
<organism evidence="1 2">
    <name type="scientific">Glossina palpalis gambiensis</name>
    <dbReference type="NCBI Taxonomy" id="67801"/>
    <lineage>
        <taxon>Eukaryota</taxon>
        <taxon>Metazoa</taxon>
        <taxon>Ecdysozoa</taxon>
        <taxon>Arthropoda</taxon>
        <taxon>Hexapoda</taxon>
        <taxon>Insecta</taxon>
        <taxon>Pterygota</taxon>
        <taxon>Neoptera</taxon>
        <taxon>Endopterygota</taxon>
        <taxon>Diptera</taxon>
        <taxon>Brachycera</taxon>
        <taxon>Muscomorpha</taxon>
        <taxon>Hippoboscoidea</taxon>
        <taxon>Glossinidae</taxon>
        <taxon>Glossina</taxon>
    </lineage>
</organism>
<evidence type="ECO:0000313" key="1">
    <source>
        <dbReference type="EnsemblMetazoa" id="GPPI045295-PA"/>
    </source>
</evidence>
<keyword evidence="2" id="KW-1185">Reference proteome</keyword>
<proteinExistence type="predicted"/>
<dbReference type="EMBL" id="JXJN01023257">
    <property type="status" value="NOT_ANNOTATED_CDS"/>
    <property type="molecule type" value="Genomic_DNA"/>
</dbReference>
<protein>
    <submittedName>
        <fullName evidence="1">Uncharacterized protein</fullName>
    </submittedName>
</protein>
<name>A0A1B0BZQ5_9MUSC</name>
<sequence length="135" mass="14896">MSSEGILCLPPIEYIGDLRLMAIGTTFSLDLNSTIILVAVGCSLNRCRNYITGLTVYAINVLHLLGNLSIAASSANNLILNCICVYKIKNNDAFQWAKSGYEEITTCNVNKKSKEHYLPGLAKRFSRLCKMRSST</sequence>
<dbReference type="EnsemblMetazoa" id="GPPI045295-RA">
    <property type="protein sequence ID" value="GPPI045295-PA"/>
    <property type="gene ID" value="GPPI045295"/>
</dbReference>